<dbReference type="Gene3D" id="3.30.470.30">
    <property type="entry name" value="DNA ligase/mRNA capping enzyme"/>
    <property type="match status" value="1"/>
</dbReference>
<dbReference type="Pfam" id="PF11538">
    <property type="entry name" value="Snurportin1"/>
    <property type="match status" value="1"/>
</dbReference>
<dbReference type="InParanoid" id="A0A1X7VFV2"/>
<evidence type="ECO:0000256" key="4">
    <source>
        <dbReference type="ARBA" id="ARBA00007540"/>
    </source>
</evidence>
<dbReference type="CDD" id="cd09232">
    <property type="entry name" value="Snurportin-1_C"/>
    <property type="match status" value="1"/>
</dbReference>
<feature type="compositionally biased region" description="Basic and acidic residues" evidence="10">
    <location>
        <begin position="35"/>
        <end position="44"/>
    </location>
</feature>
<keyword evidence="6" id="KW-0813">Transport</keyword>
<evidence type="ECO:0000256" key="7">
    <source>
        <dbReference type="ARBA" id="ARBA00022490"/>
    </source>
</evidence>
<proteinExistence type="inferred from homology"/>
<dbReference type="OMA" id="ENWIMVP"/>
<dbReference type="InterPro" id="IPR017336">
    <property type="entry name" value="Snurportin-1"/>
</dbReference>
<dbReference type="KEGG" id="aqu:100635263"/>
<dbReference type="PANTHER" id="PTHR13403:SF6">
    <property type="entry name" value="SNURPORTIN-1"/>
    <property type="match status" value="1"/>
</dbReference>
<dbReference type="OrthoDB" id="10003593at2759"/>
<feature type="compositionally biased region" description="Basic and acidic residues" evidence="10">
    <location>
        <begin position="59"/>
        <end position="69"/>
    </location>
</feature>
<comment type="function">
    <text evidence="1">Functions as an U snRNP-specific nuclear import adapter. Involved in the trimethylguanosine (m3G)-cap-dependent nuclear import of U snRNPs. Binds specifically to the terminal m3G-cap U snRNAs.</text>
</comment>
<dbReference type="InterPro" id="IPR047857">
    <property type="entry name" value="Snurportin1_C"/>
</dbReference>
<feature type="region of interest" description="Disordered" evidence="10">
    <location>
        <begin position="311"/>
        <end position="361"/>
    </location>
</feature>
<feature type="compositionally biased region" description="Acidic residues" evidence="10">
    <location>
        <begin position="71"/>
        <end position="89"/>
    </location>
</feature>
<evidence type="ECO:0000256" key="3">
    <source>
        <dbReference type="ARBA" id="ARBA00004496"/>
    </source>
</evidence>
<dbReference type="Pfam" id="PF21974">
    <property type="entry name" value="SPN1_m3Gcap_bd"/>
    <property type="match status" value="1"/>
</dbReference>
<dbReference type="FunCoup" id="A0A1X7VFV2">
    <property type="interactions" value="468"/>
</dbReference>
<dbReference type="Proteomes" id="UP000007879">
    <property type="component" value="Unassembled WGS sequence"/>
</dbReference>
<evidence type="ECO:0000256" key="9">
    <source>
        <dbReference type="ARBA" id="ARBA00023242"/>
    </source>
</evidence>
<dbReference type="EnsemblMetazoa" id="Aqu2.1.39170_001">
    <property type="protein sequence ID" value="Aqu2.1.39170_001"/>
    <property type="gene ID" value="Aqu2.1.39170"/>
</dbReference>
<dbReference type="STRING" id="400682.A0A1X7VFV2"/>
<keyword evidence="7" id="KW-0963">Cytoplasm</keyword>
<sequence>MDDLLDVFQESFSVASDPLDTSRFYPSHAALYKAKREGYGDQESRRRKALAEQSQRRKNFLDHSRRIAEGEPVDDDEDEMDEGGYDEVDSASARPKRSAPYRNQLMLSEWLVDVPPDLSDNWYLVVCPIAKRCLVVAARGVTTVYSRTGHYISSFPSHIPGGCKKSGPKSSEYSILDCFYDSQSSTYYILDLMCWKGHPIYDSEAEFRFYWLESKLSECDFDLSRQTRTNPYKFVSLKRHDCSPESITRILSLPSPYPVDGFLFFHKKANYSLGRTPLALWLKPHMIPEVLGISVSQEFLDCCPVIDSRSKKMETEKGGGGKMEIEKEGGGKVEKGKRIKKMEEGKKAEDCSRMEDTMNES</sequence>
<dbReference type="AlphaFoldDB" id="A0A1X7VFV2"/>
<dbReference type="GO" id="GO:0005634">
    <property type="term" value="C:nucleus"/>
    <property type="evidence" value="ECO:0007669"/>
    <property type="project" value="UniProtKB-SubCell"/>
</dbReference>
<reference evidence="13" key="2">
    <citation type="submission" date="2017-05" db="UniProtKB">
        <authorList>
            <consortium name="EnsemblMetazoa"/>
        </authorList>
    </citation>
    <scope>IDENTIFICATION</scope>
</reference>
<evidence type="ECO:0000256" key="2">
    <source>
        <dbReference type="ARBA" id="ARBA00004123"/>
    </source>
</evidence>
<dbReference type="GO" id="GO:0005737">
    <property type="term" value="C:cytoplasm"/>
    <property type="evidence" value="ECO:0007669"/>
    <property type="project" value="UniProtKB-SubCell"/>
</dbReference>
<comment type="similarity">
    <text evidence="4">Belongs to the snurportin family.</text>
</comment>
<feature type="domain" description="Snurportin-1 N-terminal" evidence="11">
    <location>
        <begin position="30"/>
        <end position="66"/>
    </location>
</feature>
<evidence type="ECO:0000256" key="1">
    <source>
        <dbReference type="ARBA" id="ARBA00003975"/>
    </source>
</evidence>
<protein>
    <recommendedName>
        <fullName evidence="5">Snurportin-1</fullName>
    </recommendedName>
</protein>
<accession>A0A1X7VFV2</accession>
<gene>
    <name evidence="13" type="primary">100635263</name>
</gene>
<evidence type="ECO:0000259" key="12">
    <source>
        <dbReference type="Pfam" id="PF21974"/>
    </source>
</evidence>
<evidence type="ECO:0000256" key="8">
    <source>
        <dbReference type="ARBA" id="ARBA00022884"/>
    </source>
</evidence>
<keyword evidence="9" id="KW-0539">Nucleus</keyword>
<dbReference type="eggNOG" id="KOG3132">
    <property type="taxonomic scope" value="Eukaryota"/>
</dbReference>
<feature type="region of interest" description="Disordered" evidence="10">
    <location>
        <begin position="35"/>
        <end position="96"/>
    </location>
</feature>
<evidence type="ECO:0000256" key="5">
    <source>
        <dbReference type="ARBA" id="ARBA00016034"/>
    </source>
</evidence>
<dbReference type="GO" id="GO:0061015">
    <property type="term" value="P:snRNA import into nucleus"/>
    <property type="evidence" value="ECO:0007669"/>
    <property type="project" value="InterPro"/>
</dbReference>
<comment type="subcellular location">
    <subcellularLocation>
        <location evidence="3">Cytoplasm</location>
    </subcellularLocation>
    <subcellularLocation>
        <location evidence="2">Nucleus</location>
    </subcellularLocation>
</comment>
<dbReference type="EnsemblMetazoa" id="XM_003384314.2">
    <property type="protein sequence ID" value="XP_003384362.1"/>
    <property type="gene ID" value="LOC100635263"/>
</dbReference>
<keyword evidence="8" id="KW-0694">RNA-binding</keyword>
<name>A0A1X7VFV2_AMPQE</name>
<evidence type="ECO:0000259" key="11">
    <source>
        <dbReference type="Pfam" id="PF11538"/>
    </source>
</evidence>
<organism evidence="13">
    <name type="scientific">Amphimedon queenslandica</name>
    <name type="common">Sponge</name>
    <dbReference type="NCBI Taxonomy" id="400682"/>
    <lineage>
        <taxon>Eukaryota</taxon>
        <taxon>Metazoa</taxon>
        <taxon>Porifera</taxon>
        <taxon>Demospongiae</taxon>
        <taxon>Heteroscleromorpha</taxon>
        <taxon>Haplosclerida</taxon>
        <taxon>Niphatidae</taxon>
        <taxon>Amphimedon</taxon>
    </lineage>
</organism>
<evidence type="ECO:0000256" key="6">
    <source>
        <dbReference type="ARBA" id="ARBA00022448"/>
    </source>
</evidence>
<evidence type="ECO:0000313" key="13">
    <source>
        <dbReference type="EnsemblMetazoa" id="Aqu2.1.39170_001"/>
    </source>
</evidence>
<reference evidence="14" key="1">
    <citation type="journal article" date="2010" name="Nature">
        <title>The Amphimedon queenslandica genome and the evolution of animal complexity.</title>
        <authorList>
            <person name="Srivastava M."/>
            <person name="Simakov O."/>
            <person name="Chapman J."/>
            <person name="Fahey B."/>
            <person name="Gauthier M.E."/>
            <person name="Mitros T."/>
            <person name="Richards G.S."/>
            <person name="Conaco C."/>
            <person name="Dacre M."/>
            <person name="Hellsten U."/>
            <person name="Larroux C."/>
            <person name="Putnam N.H."/>
            <person name="Stanke M."/>
            <person name="Adamska M."/>
            <person name="Darling A."/>
            <person name="Degnan S.M."/>
            <person name="Oakley T.H."/>
            <person name="Plachetzki D.C."/>
            <person name="Zhai Y."/>
            <person name="Adamski M."/>
            <person name="Calcino A."/>
            <person name="Cummins S.F."/>
            <person name="Goodstein D.M."/>
            <person name="Harris C."/>
            <person name="Jackson D.J."/>
            <person name="Leys S.P."/>
            <person name="Shu S."/>
            <person name="Woodcroft B.J."/>
            <person name="Vervoort M."/>
            <person name="Kosik K.S."/>
            <person name="Manning G."/>
            <person name="Degnan B.M."/>
            <person name="Rokhsar D.S."/>
        </authorList>
    </citation>
    <scope>NUCLEOTIDE SEQUENCE [LARGE SCALE GENOMIC DNA]</scope>
</reference>
<feature type="domain" description="Snurportin-1 m3G cap-binding" evidence="12">
    <location>
        <begin position="104"/>
        <end position="284"/>
    </location>
</feature>
<dbReference type="InterPro" id="IPR024721">
    <property type="entry name" value="Snurportin-1_N"/>
</dbReference>
<dbReference type="PANTHER" id="PTHR13403">
    <property type="entry name" value="SNURPORTIN1 RNUT1 PROTEIN RNA, U TRANSPORTER 1"/>
    <property type="match status" value="1"/>
</dbReference>
<evidence type="ECO:0000313" key="14">
    <source>
        <dbReference type="Proteomes" id="UP000007879"/>
    </source>
</evidence>
<dbReference type="GO" id="GO:0003723">
    <property type="term" value="F:RNA binding"/>
    <property type="evidence" value="ECO:0007669"/>
    <property type="project" value="UniProtKB-KW"/>
</dbReference>
<keyword evidence="14" id="KW-1185">Reference proteome</keyword>
<evidence type="ECO:0000256" key="10">
    <source>
        <dbReference type="SAM" id="MobiDB-lite"/>
    </source>
</evidence>
<dbReference type="SUPFAM" id="SSF56091">
    <property type="entry name" value="DNA ligase/mRNA capping enzyme, catalytic domain"/>
    <property type="match status" value="1"/>
</dbReference>